<dbReference type="Gene3D" id="2.40.50.140">
    <property type="entry name" value="Nucleic acid-binding proteins"/>
    <property type="match status" value="1"/>
</dbReference>
<evidence type="ECO:0000256" key="5">
    <source>
        <dbReference type="ARBA" id="ARBA00022705"/>
    </source>
</evidence>
<evidence type="ECO:0000313" key="12">
    <source>
        <dbReference type="EMBL" id="QBK90273.1"/>
    </source>
</evidence>
<dbReference type="InterPro" id="IPR012340">
    <property type="entry name" value="NA-bd_OB-fold"/>
</dbReference>
<evidence type="ECO:0000259" key="11">
    <source>
        <dbReference type="Pfam" id="PF01068"/>
    </source>
</evidence>
<evidence type="ECO:0000256" key="3">
    <source>
        <dbReference type="ARBA" id="ARBA00013308"/>
    </source>
</evidence>
<evidence type="ECO:0000256" key="9">
    <source>
        <dbReference type="ARBA" id="ARBA00032896"/>
    </source>
</evidence>
<dbReference type="GO" id="GO:0005524">
    <property type="term" value="F:ATP binding"/>
    <property type="evidence" value="ECO:0007669"/>
    <property type="project" value="InterPro"/>
</dbReference>
<accession>A0A4D5XFE9</accession>
<name>A0A4D5XFE9_9VIRU</name>
<proteinExistence type="inferred from homology"/>
<evidence type="ECO:0000256" key="2">
    <source>
        <dbReference type="ARBA" id="ARBA00007572"/>
    </source>
</evidence>
<dbReference type="SUPFAM" id="SSF56091">
    <property type="entry name" value="DNA ligase/mRNA capping enzyme, catalytic domain"/>
    <property type="match status" value="1"/>
</dbReference>
<organism evidence="12">
    <name type="scientific">Pithovirus LCPAC102</name>
    <dbReference type="NCBI Taxonomy" id="2506587"/>
    <lineage>
        <taxon>Viruses</taxon>
        <taxon>Pithoviruses</taxon>
    </lineage>
</organism>
<evidence type="ECO:0000256" key="10">
    <source>
        <dbReference type="ARBA" id="ARBA00046002"/>
    </source>
</evidence>
<dbReference type="InterPro" id="IPR050326">
    <property type="entry name" value="NAD_dep_DNA_ligaseB"/>
</dbReference>
<dbReference type="GO" id="GO:0044423">
    <property type="term" value="C:virion component"/>
    <property type="evidence" value="ECO:0007669"/>
    <property type="project" value="UniProtKB-KW"/>
</dbReference>
<dbReference type="GO" id="GO:0006260">
    <property type="term" value="P:DNA replication"/>
    <property type="evidence" value="ECO:0007669"/>
    <property type="project" value="UniProtKB-KW"/>
</dbReference>
<dbReference type="PANTHER" id="PTHR47810:SF5">
    <property type="entry name" value="LIGASE, PUTATIVE-RELATED"/>
    <property type="match status" value="1"/>
</dbReference>
<reference evidence="12" key="1">
    <citation type="journal article" date="2019" name="MBio">
        <title>Virus Genomes from Deep Sea Sediments Expand the Ocean Megavirome and Support Independent Origins of Viral Gigantism.</title>
        <authorList>
            <person name="Backstrom D."/>
            <person name="Yutin N."/>
            <person name="Jorgensen S.L."/>
            <person name="Dharamshi J."/>
            <person name="Homa F."/>
            <person name="Zaremba-Niedwiedzka K."/>
            <person name="Spang A."/>
            <person name="Wolf Y.I."/>
            <person name="Koonin E.V."/>
            <person name="Ettema T.J."/>
        </authorList>
    </citation>
    <scope>NUCLEOTIDE SEQUENCE</scope>
</reference>
<feature type="domain" description="ATP-dependent DNA ligase family profile" evidence="11">
    <location>
        <begin position="159"/>
        <end position="345"/>
    </location>
</feature>
<dbReference type="Gene3D" id="3.30.1490.70">
    <property type="match status" value="1"/>
</dbReference>
<evidence type="ECO:0000256" key="6">
    <source>
        <dbReference type="ARBA" id="ARBA00022763"/>
    </source>
</evidence>
<evidence type="ECO:0000256" key="7">
    <source>
        <dbReference type="ARBA" id="ARBA00022844"/>
    </source>
</evidence>
<dbReference type="GO" id="GO:0006310">
    <property type="term" value="P:DNA recombination"/>
    <property type="evidence" value="ECO:0007669"/>
    <property type="project" value="InterPro"/>
</dbReference>
<dbReference type="InterPro" id="IPR012310">
    <property type="entry name" value="DNA_ligase_ATP-dep_cent"/>
</dbReference>
<dbReference type="GO" id="GO:0003910">
    <property type="term" value="F:DNA ligase (ATP) activity"/>
    <property type="evidence" value="ECO:0007669"/>
    <property type="project" value="InterPro"/>
</dbReference>
<dbReference type="GO" id="GO:0006281">
    <property type="term" value="P:DNA repair"/>
    <property type="evidence" value="ECO:0007669"/>
    <property type="project" value="UniProtKB-KW"/>
</dbReference>
<dbReference type="Gene3D" id="3.30.470.30">
    <property type="entry name" value="DNA ligase/mRNA capping enzyme"/>
    <property type="match status" value="1"/>
</dbReference>
<sequence length="507" mass="59898">MIDDRFICNINDALPLESELKYDQIYEINGEELLSPDDTPVEENWVFPHLYIQDQNGGIRIWKIGFNSLTNEIIRVHGNILTKKGNLGKLQIDKLKINMNTRSINIQSQALLEARNYYRSKYRDGYRPAHEAPIEHIPHQLAQSIINKKTGKWRINNTHLQNGITCQGKLDGYRGLIWPDNMKFKSRNNIIYKWLTHIIDELIIFFSYLPDNVGLDGELYNHKMNFNQHKTAIYTLNYCHSTNINISFYIFDIVIKNIVHNDRITILNDAYINYINDGNINKYFIIMPIYKVYTYDNLINYFNYFINNKYEGMIVRKLVGQNPTSKEKYQSLYRGKRNNNLLKMKPFDEDEGLIIGIEEAKGRDIGSAKLNIEWKGKRFKCRPNETLDIRKTWFENPMLIIGKIYTFVYYELSEYNIPRHPTGKGIRDSEYKWGKSIVYKIYPYDNISILLLFDNDYFYCIPSGDKQYHIYILNNINTLIGKYYNYRYMEITKSGGPENPIGIEFDT</sequence>
<dbReference type="Pfam" id="PF01068">
    <property type="entry name" value="DNA_ligase_A_M"/>
    <property type="match status" value="1"/>
</dbReference>
<keyword evidence="4 12" id="KW-0436">Ligase</keyword>
<comment type="similarity">
    <text evidence="2">Belongs to the ATP-dependent DNA ligase family.</text>
</comment>
<protein>
    <recommendedName>
        <fullName evidence="3">DNA ligase</fullName>
    </recommendedName>
    <alternativeName>
        <fullName evidence="9">Polydeoxyribonucleotide synthase [ATP]</fullName>
    </alternativeName>
</protein>
<dbReference type="PANTHER" id="PTHR47810">
    <property type="entry name" value="DNA LIGASE"/>
    <property type="match status" value="1"/>
</dbReference>
<dbReference type="SUPFAM" id="SSF50249">
    <property type="entry name" value="Nucleic acid-binding proteins"/>
    <property type="match status" value="1"/>
</dbReference>
<keyword evidence="5" id="KW-0235">DNA replication</keyword>
<gene>
    <name evidence="12" type="ORF">LCPAC102_01860</name>
</gene>
<keyword evidence="8" id="KW-0234">DNA repair</keyword>
<keyword evidence="6" id="KW-0227">DNA damage</keyword>
<keyword evidence="7" id="KW-0946">Virion</keyword>
<dbReference type="EMBL" id="MK500472">
    <property type="protein sequence ID" value="QBK90273.1"/>
    <property type="molecule type" value="Genomic_DNA"/>
</dbReference>
<evidence type="ECO:0000256" key="8">
    <source>
        <dbReference type="ARBA" id="ARBA00023204"/>
    </source>
</evidence>
<comment type="subcellular location">
    <subcellularLocation>
        <location evidence="1">Virion</location>
    </subcellularLocation>
</comment>
<evidence type="ECO:0000256" key="1">
    <source>
        <dbReference type="ARBA" id="ARBA00004328"/>
    </source>
</evidence>
<comment type="function">
    <text evidence="10">Very low-fidelity DNA ligase that seals nicks in double-stranded DNA during DNA repair. Together with the viral repair DNA polymerase X, fills the single nucleotide gaps generated by the AP endonuclease. It is not essential for viral replication and recombination. Displays a very low adenylation activity towards DNA with 3'-dideoxy- or 3'-amino-terminated nicks compared to regular nick DNA.</text>
</comment>
<evidence type="ECO:0000256" key="4">
    <source>
        <dbReference type="ARBA" id="ARBA00022598"/>
    </source>
</evidence>